<keyword evidence="5" id="KW-1185">Reference proteome</keyword>
<dbReference type="PANTHER" id="PTHR23421">
    <property type="entry name" value="BETA-GALACTOSIDASE RELATED"/>
    <property type="match status" value="1"/>
</dbReference>
<keyword evidence="4" id="KW-0326">Glycosidase</keyword>
<dbReference type="SUPFAM" id="SSF51445">
    <property type="entry name" value="(Trans)glycosidases"/>
    <property type="match status" value="1"/>
</dbReference>
<feature type="domain" description="Glycoside hydrolase 35 catalytic" evidence="3">
    <location>
        <begin position="16"/>
        <end position="312"/>
    </location>
</feature>
<evidence type="ECO:0000256" key="1">
    <source>
        <dbReference type="ARBA" id="ARBA00009809"/>
    </source>
</evidence>
<evidence type="ECO:0000259" key="3">
    <source>
        <dbReference type="Pfam" id="PF01301"/>
    </source>
</evidence>
<dbReference type="EMBL" id="JBHSMI010000067">
    <property type="protein sequence ID" value="MFC5407134.1"/>
    <property type="molecule type" value="Genomic_DNA"/>
</dbReference>
<accession>A0ABW0I2Q5</accession>
<evidence type="ECO:0000256" key="2">
    <source>
        <dbReference type="RuleBase" id="RU003679"/>
    </source>
</evidence>
<dbReference type="Gene3D" id="2.60.120.260">
    <property type="entry name" value="Galactose-binding domain-like"/>
    <property type="match status" value="1"/>
</dbReference>
<dbReference type="InterPro" id="IPR001944">
    <property type="entry name" value="Glycoside_Hdrlase_35"/>
</dbReference>
<gene>
    <name evidence="4" type="ORF">ACFPOF_30780</name>
</gene>
<dbReference type="RefSeq" id="WP_378139523.1">
    <property type="nucleotide sequence ID" value="NZ_JBHSMI010000067.1"/>
</dbReference>
<organism evidence="4 5">
    <name type="scientific">Cohnella soli</name>
    <dbReference type="NCBI Taxonomy" id="425005"/>
    <lineage>
        <taxon>Bacteria</taxon>
        <taxon>Bacillati</taxon>
        <taxon>Bacillota</taxon>
        <taxon>Bacilli</taxon>
        <taxon>Bacillales</taxon>
        <taxon>Paenibacillaceae</taxon>
        <taxon>Cohnella</taxon>
    </lineage>
</organism>
<name>A0ABW0I2Q5_9BACL</name>
<dbReference type="Proteomes" id="UP001596113">
    <property type="component" value="Unassembled WGS sequence"/>
</dbReference>
<proteinExistence type="inferred from homology"/>
<dbReference type="InterPro" id="IPR031330">
    <property type="entry name" value="Gly_Hdrlase_35_cat"/>
</dbReference>
<dbReference type="SUPFAM" id="SSF49785">
    <property type="entry name" value="Galactose-binding domain-like"/>
    <property type="match status" value="1"/>
</dbReference>
<dbReference type="EC" id="3.2.1.23" evidence="4"/>
<keyword evidence="4" id="KW-0378">Hydrolase</keyword>
<dbReference type="InterPro" id="IPR017853">
    <property type="entry name" value="GH"/>
</dbReference>
<dbReference type="PRINTS" id="PR00742">
    <property type="entry name" value="GLHYDRLASE35"/>
</dbReference>
<dbReference type="Gene3D" id="3.20.20.80">
    <property type="entry name" value="Glycosidases"/>
    <property type="match status" value="1"/>
</dbReference>
<comment type="caution">
    <text evidence="4">The sequence shown here is derived from an EMBL/GenBank/DDBJ whole genome shotgun (WGS) entry which is preliminary data.</text>
</comment>
<dbReference type="Pfam" id="PF01301">
    <property type="entry name" value="Glyco_hydro_35"/>
    <property type="match status" value="1"/>
</dbReference>
<reference evidence="5" key="1">
    <citation type="journal article" date="2019" name="Int. J. Syst. Evol. Microbiol.">
        <title>The Global Catalogue of Microorganisms (GCM) 10K type strain sequencing project: providing services to taxonomists for standard genome sequencing and annotation.</title>
        <authorList>
            <consortium name="The Broad Institute Genomics Platform"/>
            <consortium name="The Broad Institute Genome Sequencing Center for Infectious Disease"/>
            <person name="Wu L."/>
            <person name="Ma J."/>
        </authorList>
    </citation>
    <scope>NUCLEOTIDE SEQUENCE [LARGE SCALE GENOMIC DNA]</scope>
    <source>
        <strain evidence="5">CGMCC 1.18575</strain>
    </source>
</reference>
<dbReference type="GO" id="GO:0004565">
    <property type="term" value="F:beta-galactosidase activity"/>
    <property type="evidence" value="ECO:0007669"/>
    <property type="project" value="UniProtKB-EC"/>
</dbReference>
<sequence>MQNVMPIQLTGQAVRVNGKPVILVSASVFYFRIPRELWKDRLDRLKLAGYNCVDVYFPWNYHETSEGKWNFEGERDAETFLRLVQEAGLWTVARPGPYICSEWDGGALPAYLLAKSGLTIRDNDAAYLRYVALWFEQMMPIIRRQQIGEGGSVICVQLENELDFYGCKDPHGYIAALRDMALQHRIEVPLIACAGQGGLFAASGLAKEVIPTCNFYPNDLDPEFEEKVLQYRQLLEERDEPLMVTETNRSHFLLRRLLSAGAKLLGPYLQVSGTDFGFTNGTNNWGDPLAFMTSDYDFGGMISPEGRLRPEVHEGRLLNRLIQTYGDSLAEALPMAPEEGSPYVLNKGDANGVIGPTALSLKQGGHLVFLHNTSDASAPVSLSGGLAEEAIPLSLPAKSTVAIPLNLPLSDWHFAGCLIHSTAELFHLQTNGKETIAAFHADTDGEMLFRFDEALVWEEDGADLESRGRIRVRFESGAGGPTNFAGNALDGRRLVIVVMNRQTALEMEGIGSDGRIVSVSLPTYDDEPAPIDIKWSRVSVDPAAHANLTGTKTIGQADYLEHFGIYRGFALYQATDTMPPNVRRQGILVRQASDVVSVYADGVYAGTVVPGGSSIYLPFPGDQAGQFAARTEIWGHSNFDDLRRPALRLNALKGIRGLVSVSEVKDLSGNWRRQLELVRGDRVKLADPAYEDRQWPITGFGGWLQMDRPMAECFRKSFIPSREADSWTLHFDGLQGLAEVYVNGVALDQVTSFDPFVDISSCIVPGELAQLTVFLERTFEAHAGNVLLYEGNAARDWRLTACGERELAQQAESMAVEALESKLPLTMEPGQTSWLFGSIPLSSSEEGWRVRVAGTGLKLTVLFEGQVISRLWLQGGSARPTMSGGSPDSFWLPGPWFAGKQGELAIYVEAVDPAGPCTIERFSFIQV</sequence>
<dbReference type="InterPro" id="IPR008979">
    <property type="entry name" value="Galactose-bd-like_sf"/>
</dbReference>
<comment type="similarity">
    <text evidence="1 2">Belongs to the glycosyl hydrolase 35 family.</text>
</comment>
<protein>
    <submittedName>
        <fullName evidence="4">Beta-galactosidase</fullName>
        <ecNumber evidence="4">3.2.1.23</ecNumber>
    </submittedName>
</protein>
<evidence type="ECO:0000313" key="5">
    <source>
        <dbReference type="Proteomes" id="UP001596113"/>
    </source>
</evidence>
<evidence type="ECO:0000313" key="4">
    <source>
        <dbReference type="EMBL" id="MFC5407134.1"/>
    </source>
</evidence>